<accession>A0ABQ9IMU8</accession>
<gene>
    <name evidence="1" type="ORF">PR048_003349</name>
</gene>
<sequence length="159" mass="18253">MSQSTSGSVHTNSKQEEYDTLLKELEVLERDQWPSEKPPGFGEIEIEHLCRRFKLTASKIKNGYHDYPEDSSRVSKELNLSFNCIKLIPCSSAECVIPYVCKTLWSYTASEILSHVPLAGYGNIGKLMIRGRAKHNQNKDSRMMNTIYQKIFCTLFVHF</sequence>
<name>A0ABQ9IMU8_9NEOP</name>
<keyword evidence="2" id="KW-1185">Reference proteome</keyword>
<evidence type="ECO:0000313" key="2">
    <source>
        <dbReference type="Proteomes" id="UP001159363"/>
    </source>
</evidence>
<organism evidence="1 2">
    <name type="scientific">Dryococelus australis</name>
    <dbReference type="NCBI Taxonomy" id="614101"/>
    <lineage>
        <taxon>Eukaryota</taxon>
        <taxon>Metazoa</taxon>
        <taxon>Ecdysozoa</taxon>
        <taxon>Arthropoda</taxon>
        <taxon>Hexapoda</taxon>
        <taxon>Insecta</taxon>
        <taxon>Pterygota</taxon>
        <taxon>Neoptera</taxon>
        <taxon>Polyneoptera</taxon>
        <taxon>Phasmatodea</taxon>
        <taxon>Verophasmatodea</taxon>
        <taxon>Anareolatae</taxon>
        <taxon>Phasmatidae</taxon>
        <taxon>Eurycanthinae</taxon>
        <taxon>Dryococelus</taxon>
    </lineage>
</organism>
<evidence type="ECO:0000313" key="1">
    <source>
        <dbReference type="EMBL" id="KAJ8897989.1"/>
    </source>
</evidence>
<protein>
    <submittedName>
        <fullName evidence="1">Uncharacterized protein</fullName>
    </submittedName>
</protein>
<comment type="caution">
    <text evidence="1">The sequence shown here is derived from an EMBL/GenBank/DDBJ whole genome shotgun (WGS) entry which is preliminary data.</text>
</comment>
<dbReference type="EMBL" id="JARBHB010000001">
    <property type="protein sequence ID" value="KAJ8897989.1"/>
    <property type="molecule type" value="Genomic_DNA"/>
</dbReference>
<reference evidence="1 2" key="1">
    <citation type="submission" date="2023-02" db="EMBL/GenBank/DDBJ databases">
        <title>LHISI_Scaffold_Assembly.</title>
        <authorList>
            <person name="Stuart O.P."/>
            <person name="Cleave R."/>
            <person name="Magrath M.J.L."/>
            <person name="Mikheyev A.S."/>
        </authorList>
    </citation>
    <scope>NUCLEOTIDE SEQUENCE [LARGE SCALE GENOMIC DNA]</scope>
    <source>
        <strain evidence="1">Daus_M_001</strain>
        <tissue evidence="1">Leg muscle</tissue>
    </source>
</reference>
<dbReference type="Proteomes" id="UP001159363">
    <property type="component" value="Chromosome 1"/>
</dbReference>
<proteinExistence type="predicted"/>